<organism evidence="4 5">
    <name type="scientific">Adlercreutzia equolifaciens subsp. celatus DSM 18785</name>
    <dbReference type="NCBI Taxonomy" id="1121021"/>
    <lineage>
        <taxon>Bacteria</taxon>
        <taxon>Bacillati</taxon>
        <taxon>Actinomycetota</taxon>
        <taxon>Coriobacteriia</taxon>
        <taxon>Eggerthellales</taxon>
        <taxon>Eggerthellaceae</taxon>
        <taxon>Adlercreutzia</taxon>
    </lineage>
</organism>
<comment type="caution">
    <text evidence="4">The sequence shown here is derived from an EMBL/GenBank/DDBJ whole genome shotgun (WGS) entry which is preliminary data.</text>
</comment>
<dbReference type="GO" id="GO:0016757">
    <property type="term" value="F:glycosyltransferase activity"/>
    <property type="evidence" value="ECO:0007669"/>
    <property type="project" value="UniProtKB-KW"/>
</dbReference>
<dbReference type="CDD" id="cd03794">
    <property type="entry name" value="GT4_WbuB-like"/>
    <property type="match status" value="1"/>
</dbReference>
<evidence type="ECO:0000256" key="1">
    <source>
        <dbReference type="ARBA" id="ARBA00022676"/>
    </source>
</evidence>
<dbReference type="AlphaFoldDB" id="A0A3N0AQM7"/>
<dbReference type="Gene3D" id="3.40.50.2000">
    <property type="entry name" value="Glycogen Phosphorylase B"/>
    <property type="match status" value="2"/>
</dbReference>
<keyword evidence="2 4" id="KW-0808">Transferase</keyword>
<feature type="domain" description="Glycosyltransferase subfamily 4-like N-terminal" evidence="3">
    <location>
        <begin position="21"/>
        <end position="205"/>
    </location>
</feature>
<sequence>MRILYVTQLYEPENVAGAFRASDHARAWCARGHEVTVLTGWPHYPKGEVFEGYEVDALGEEWCGPVRVLRSRVVARPLTSFVRRIQNGLGFLWFGILNAVFRKRDFKGPFDVVFGTSGTVFAGWLGFVCARRFKLPFVVEFRDLTFEQMVATGSRREGLGVRLMKAAELGLAKRGDRVIVLTEGFRDILVREGVPSSKIFVVPNGADPCPVTREVSPDVLSFGYFGTLGLSQDIPSTIEWVARAACAAGREPRYLIIGEGAARGDIEKTIGTDRYPFCELLHGMSKDDLEKHYAACDMTVVSLRKAEEFASTIPSKVFQSLARGIPVLFLGPEGECSRLVSENRVGLVLTGTPDEDDRVLREFFGSPDWETELAAMRERALVLMDERYSRRALADRVVSVLGDAVGVNPDGCGVS</sequence>
<dbReference type="PANTHER" id="PTHR12526">
    <property type="entry name" value="GLYCOSYLTRANSFERASE"/>
    <property type="match status" value="1"/>
</dbReference>
<name>A0A3N0AQM7_9ACTN</name>
<keyword evidence="1" id="KW-0328">Glycosyltransferase</keyword>
<dbReference type="SUPFAM" id="SSF53756">
    <property type="entry name" value="UDP-Glycosyltransferase/glycogen phosphorylase"/>
    <property type="match status" value="1"/>
</dbReference>
<dbReference type="EMBL" id="QICA01000018">
    <property type="protein sequence ID" value="RNL36859.1"/>
    <property type="molecule type" value="Genomic_DNA"/>
</dbReference>
<evidence type="ECO:0000313" key="4">
    <source>
        <dbReference type="EMBL" id="RNL36859.1"/>
    </source>
</evidence>
<evidence type="ECO:0000256" key="2">
    <source>
        <dbReference type="ARBA" id="ARBA00022679"/>
    </source>
</evidence>
<keyword evidence="5" id="KW-1185">Reference proteome</keyword>
<protein>
    <submittedName>
        <fullName evidence="4">Glycosyltransferase WbuB</fullName>
    </submittedName>
</protein>
<dbReference type="PANTHER" id="PTHR12526:SF638">
    <property type="entry name" value="SPORE COAT PROTEIN SA"/>
    <property type="match status" value="1"/>
</dbReference>
<dbReference type="InterPro" id="IPR028098">
    <property type="entry name" value="Glyco_trans_4-like_N"/>
</dbReference>
<gene>
    <name evidence="4" type="ORF">DMP10_09900</name>
</gene>
<reference evidence="4 5" key="1">
    <citation type="journal article" date="2019" name="Microbiol. Resour. Announc.">
        <title>Draft Genome Sequences of Type Strains of Gordonibacter faecihominis, Paraeggerthella hongkongensis, Parvibacter caecicola,Slackia equolifaciens, Slackia faecicanis, and Slackia isoflavoniconvertens.</title>
        <authorList>
            <person name="Danylec N."/>
            <person name="Stoll D.A."/>
            <person name="Dotsch A."/>
            <person name="Huch M."/>
        </authorList>
    </citation>
    <scope>NUCLEOTIDE SEQUENCE [LARGE SCALE GENOMIC DNA]</scope>
    <source>
        <strain evidence="4 5">DSM 18785</strain>
    </source>
</reference>
<accession>A0A3N0AQM7</accession>
<dbReference type="Pfam" id="PF13579">
    <property type="entry name" value="Glyco_trans_4_4"/>
    <property type="match status" value="1"/>
</dbReference>
<evidence type="ECO:0000259" key="3">
    <source>
        <dbReference type="Pfam" id="PF13579"/>
    </source>
</evidence>
<dbReference type="Proteomes" id="UP000278327">
    <property type="component" value="Unassembled WGS sequence"/>
</dbReference>
<proteinExistence type="predicted"/>
<evidence type="ECO:0000313" key="5">
    <source>
        <dbReference type="Proteomes" id="UP000278327"/>
    </source>
</evidence>